<sequence>MLFSGQGNKTYPFVTITPLSILARVGIAYSQLWYASEIQIAEFMKSNGHQIHYSVKECNTHYLYPKSTCLAKKRDQFTTKLISLAFMPPNRGEKQNEFHGSISARQKSDLESPTSS</sequence>
<keyword evidence="3" id="KW-1185">Reference proteome</keyword>
<reference evidence="2 3" key="1">
    <citation type="submission" date="2022-12" db="EMBL/GenBank/DDBJ databases">
        <title>Chromosome-scale assembly of the Ensete ventricosum genome.</title>
        <authorList>
            <person name="Dussert Y."/>
            <person name="Stocks J."/>
            <person name="Wendawek A."/>
            <person name="Woldeyes F."/>
            <person name="Nichols R.A."/>
            <person name="Borrell J.S."/>
        </authorList>
    </citation>
    <scope>NUCLEOTIDE SEQUENCE [LARGE SCALE GENOMIC DNA]</scope>
    <source>
        <strain evidence="3">cv. Maze</strain>
        <tissue evidence="2">Seeds</tissue>
    </source>
</reference>
<evidence type="ECO:0000256" key="1">
    <source>
        <dbReference type="SAM" id="MobiDB-lite"/>
    </source>
</evidence>
<evidence type="ECO:0000313" key="2">
    <source>
        <dbReference type="EMBL" id="KAJ8510874.1"/>
    </source>
</evidence>
<organism evidence="2 3">
    <name type="scientific">Ensete ventricosum</name>
    <name type="common">Abyssinian banana</name>
    <name type="synonym">Musa ensete</name>
    <dbReference type="NCBI Taxonomy" id="4639"/>
    <lineage>
        <taxon>Eukaryota</taxon>
        <taxon>Viridiplantae</taxon>
        <taxon>Streptophyta</taxon>
        <taxon>Embryophyta</taxon>
        <taxon>Tracheophyta</taxon>
        <taxon>Spermatophyta</taxon>
        <taxon>Magnoliopsida</taxon>
        <taxon>Liliopsida</taxon>
        <taxon>Zingiberales</taxon>
        <taxon>Musaceae</taxon>
        <taxon>Ensete</taxon>
    </lineage>
</organism>
<comment type="caution">
    <text evidence="2">The sequence shown here is derived from an EMBL/GenBank/DDBJ whole genome shotgun (WGS) entry which is preliminary data.</text>
</comment>
<gene>
    <name evidence="2" type="ORF">OPV22_001308</name>
</gene>
<accession>A0AAV8RL10</accession>
<name>A0AAV8RL10_ENSVE</name>
<proteinExistence type="predicted"/>
<feature type="region of interest" description="Disordered" evidence="1">
    <location>
        <begin position="90"/>
        <end position="116"/>
    </location>
</feature>
<dbReference type="AlphaFoldDB" id="A0AAV8RL10"/>
<evidence type="ECO:0000313" key="3">
    <source>
        <dbReference type="Proteomes" id="UP001222027"/>
    </source>
</evidence>
<protein>
    <submittedName>
        <fullName evidence="2">Uncharacterized protein</fullName>
    </submittedName>
</protein>
<dbReference type="Proteomes" id="UP001222027">
    <property type="component" value="Unassembled WGS sequence"/>
</dbReference>
<dbReference type="EMBL" id="JAQQAF010000001">
    <property type="protein sequence ID" value="KAJ8510874.1"/>
    <property type="molecule type" value="Genomic_DNA"/>
</dbReference>